<organism evidence="2 3">
    <name type="scientific">Phaeodactylum tricornutum (strain CCAP 1055/1)</name>
    <dbReference type="NCBI Taxonomy" id="556484"/>
    <lineage>
        <taxon>Eukaryota</taxon>
        <taxon>Sar</taxon>
        <taxon>Stramenopiles</taxon>
        <taxon>Ochrophyta</taxon>
        <taxon>Bacillariophyta</taxon>
        <taxon>Bacillariophyceae</taxon>
        <taxon>Bacillariophycidae</taxon>
        <taxon>Naviculales</taxon>
        <taxon>Phaeodactylaceae</taxon>
        <taxon>Phaeodactylum</taxon>
    </lineage>
</organism>
<evidence type="ECO:0000313" key="2">
    <source>
        <dbReference type="EMBL" id="EEC46274.1"/>
    </source>
</evidence>
<dbReference type="PANTHER" id="PTHR22767">
    <property type="entry name" value="N-TERMINAL ACETYLTRANSFERASE-RELATED"/>
    <property type="match status" value="1"/>
</dbReference>
<dbReference type="STRING" id="556484.B7G586"/>
<dbReference type="GO" id="GO:0031416">
    <property type="term" value="C:NatB complex"/>
    <property type="evidence" value="ECO:0007669"/>
    <property type="project" value="TreeGrafter"/>
</dbReference>
<dbReference type="InterPro" id="IPR019183">
    <property type="entry name" value="NAA25_NatB_aux_su"/>
</dbReference>
<dbReference type="InParanoid" id="B7G586"/>
<protein>
    <submittedName>
        <fullName evidence="2">Uncharacterized protein</fullName>
    </submittedName>
</protein>
<dbReference type="PaxDb" id="2850-Phatr47883"/>
<sequence length="1054" mass="117882">MSSKLHQVYVALDSHQYNRAIKLCLALPKTNILGQALLAHAYAKSAQRYDALRTIQSILGTDAFPEVQLELKYSLETEESSVNATAPILGPISSKKANKKGKKKHSTAAAAVPPVAVSAPSAKQSDFDLIDRLDHPPVLPENWEIVPAATDQTPTDHTVLATLSMTMLNQLNLPLTAYQLYCWAIKKFEDEVLVSRAFTNGLAVLMAPQYQDIAPLVLANLQLLALQLSRIQQRSYGVTPAIAWAAQAALWQLEAIESSNSRSADPQQLARAAMLPRLAESMASKCVAEDSKGQRAEEFLLYMRALARQQKWEESLDAIDNRLEISKNSEKAAPSRETLLYKKTKILEKLERYTDAATILAEHLLTLSPDQWDYWKAHIRCSLKMAENSAETVLLSEILAANVIKTMEMDQRHPLRGPHLVAVDVSARRLELRPSNTGVIEVIHKIIAYGDIFCARVACTFSDLRPYLDQVLKVATSEEAQMLLLWLSGIRLKVRDLNCEFKERGRQLRLLTFATQMTYKILALHGNLETEFLMHWKDLLCAWKEFKSSEPTDQAQKESRQSDELVLLAIQQLLRNTPSQDDLLLSATILESAMKHSPYNAYLKISAIFTYSKLDATARAWVLFGDLFVKHIQYESCSYLILPLLRSGGFYRETLTVCQEILRLQTATSREAVDFAGRAIENGTVSKANEFIAFQRGRMNQSLSTLEAKGLILDCAPMFQLENSQAASLGAYHGIVGTEADIERSRKIISEGHNPRAAFSLLHVHGSISDNLPMFCENRDLSILSHDILVEQRFDSPEKILSDSIRRGHHHNLLIRAALCVDAIKSPKRGKPTSPSNVLLKLRSSLLLSAKSAFDDCSTSLQSIGYQHLLHSMVTMCKTIAFIGVGDVNGDIEGNSLEEREMKAAELISHARESIIRGQKEMSIATGSTSEVSMLLSDYIVSLFALSRMCAKLLNMFGWDHRKEKTKHCAGAFSEFYLAFASLVQDMVSCLNNQPTDIALSTSYWSEVIPDLIDDEILNETVLLVTRGREETKRRIRGILDEVKGCLDDFTMYY</sequence>
<reference evidence="2 3" key="1">
    <citation type="journal article" date="2008" name="Nature">
        <title>The Phaeodactylum genome reveals the evolutionary history of diatom genomes.</title>
        <authorList>
            <person name="Bowler C."/>
            <person name="Allen A.E."/>
            <person name="Badger J.H."/>
            <person name="Grimwood J."/>
            <person name="Jabbari K."/>
            <person name="Kuo A."/>
            <person name="Maheswari U."/>
            <person name="Martens C."/>
            <person name="Maumus F."/>
            <person name="Otillar R.P."/>
            <person name="Rayko E."/>
            <person name="Salamov A."/>
            <person name="Vandepoele K."/>
            <person name="Beszteri B."/>
            <person name="Gruber A."/>
            <person name="Heijde M."/>
            <person name="Katinka M."/>
            <person name="Mock T."/>
            <person name="Valentin K."/>
            <person name="Verret F."/>
            <person name="Berges J.A."/>
            <person name="Brownlee C."/>
            <person name="Cadoret J.P."/>
            <person name="Chiovitti A."/>
            <person name="Choi C.J."/>
            <person name="Coesel S."/>
            <person name="De Martino A."/>
            <person name="Detter J.C."/>
            <person name="Durkin C."/>
            <person name="Falciatore A."/>
            <person name="Fournet J."/>
            <person name="Haruta M."/>
            <person name="Huysman M.J."/>
            <person name="Jenkins B.D."/>
            <person name="Jiroutova K."/>
            <person name="Jorgensen R.E."/>
            <person name="Joubert Y."/>
            <person name="Kaplan A."/>
            <person name="Kroger N."/>
            <person name="Kroth P.G."/>
            <person name="La Roche J."/>
            <person name="Lindquist E."/>
            <person name="Lommer M."/>
            <person name="Martin-Jezequel V."/>
            <person name="Lopez P.J."/>
            <person name="Lucas S."/>
            <person name="Mangogna M."/>
            <person name="McGinnis K."/>
            <person name="Medlin L.K."/>
            <person name="Montsant A."/>
            <person name="Oudot-Le Secq M.P."/>
            <person name="Napoli C."/>
            <person name="Obornik M."/>
            <person name="Parker M.S."/>
            <person name="Petit J.L."/>
            <person name="Porcel B.M."/>
            <person name="Poulsen N."/>
            <person name="Robison M."/>
            <person name="Rychlewski L."/>
            <person name="Rynearson T.A."/>
            <person name="Schmutz J."/>
            <person name="Shapiro H."/>
            <person name="Siaut M."/>
            <person name="Stanley M."/>
            <person name="Sussman M.R."/>
            <person name="Taylor A.R."/>
            <person name="Vardi A."/>
            <person name="von Dassow P."/>
            <person name="Vyverman W."/>
            <person name="Willis A."/>
            <person name="Wyrwicz L.S."/>
            <person name="Rokhsar D.S."/>
            <person name="Weissenbach J."/>
            <person name="Armbrust E.V."/>
            <person name="Green B.R."/>
            <person name="Van de Peer Y."/>
            <person name="Grigoriev I.V."/>
        </authorList>
    </citation>
    <scope>NUCLEOTIDE SEQUENCE [LARGE SCALE GENOMIC DNA]</scope>
    <source>
        <strain evidence="2 3">CCAP 1055/1</strain>
    </source>
</reference>
<comment type="similarity">
    <text evidence="1">Belongs to the MDM20/NAA25 family.</text>
</comment>
<evidence type="ECO:0000313" key="3">
    <source>
        <dbReference type="Proteomes" id="UP000000759"/>
    </source>
</evidence>
<dbReference type="Proteomes" id="UP000000759">
    <property type="component" value="Chromosome 15"/>
</dbReference>
<dbReference type="eggNOG" id="KOG2053">
    <property type="taxonomic scope" value="Eukaryota"/>
</dbReference>
<dbReference type="HOGENOM" id="CLU_290446_0_0_1"/>
<dbReference type="Pfam" id="PF09797">
    <property type="entry name" value="NatB_MDM20"/>
    <property type="match status" value="1"/>
</dbReference>
<gene>
    <name evidence="2" type="ORF">PHATRDRAFT_47883</name>
</gene>
<dbReference type="RefSeq" id="XP_002182373.1">
    <property type="nucleotide sequence ID" value="XM_002182337.1"/>
</dbReference>
<dbReference type="GeneID" id="7203097"/>
<dbReference type="PANTHER" id="PTHR22767:SF3">
    <property type="entry name" value="N-ALPHA-ACETYLTRANSFERASE 25, NATB AUXILIARY SUBUNIT"/>
    <property type="match status" value="1"/>
</dbReference>
<name>B7G586_PHATC</name>
<dbReference type="EMBL" id="CM000617">
    <property type="protein sequence ID" value="EEC46274.1"/>
    <property type="molecule type" value="Genomic_DNA"/>
</dbReference>
<dbReference type="OrthoDB" id="1874341at2759"/>
<accession>B7G586</accession>
<dbReference type="AlphaFoldDB" id="B7G586"/>
<reference evidence="3" key="2">
    <citation type="submission" date="2008-08" db="EMBL/GenBank/DDBJ databases">
        <authorList>
            <consortium name="Diatom Consortium"/>
            <person name="Grigoriev I."/>
            <person name="Grimwood J."/>
            <person name="Kuo A."/>
            <person name="Otillar R.P."/>
            <person name="Salamov A."/>
            <person name="Detter J.C."/>
            <person name="Lindquist E."/>
            <person name="Shapiro H."/>
            <person name="Lucas S."/>
            <person name="Glavina del Rio T."/>
            <person name="Pitluck S."/>
            <person name="Rokhsar D."/>
            <person name="Bowler C."/>
        </authorList>
    </citation>
    <scope>GENOME REANNOTATION</scope>
    <source>
        <strain evidence="3">CCAP 1055/1</strain>
    </source>
</reference>
<evidence type="ECO:0000256" key="1">
    <source>
        <dbReference type="ARBA" id="ARBA00006298"/>
    </source>
</evidence>
<keyword evidence="3" id="KW-1185">Reference proteome</keyword>
<dbReference type="KEGG" id="pti:PHATRDRAFT_47883"/>
<proteinExistence type="inferred from homology"/>